<reference evidence="1" key="1">
    <citation type="submission" date="2019-05" db="EMBL/GenBank/DDBJ databases">
        <authorList>
            <consortium name="Pathogen Informatics"/>
        </authorList>
    </citation>
    <scope>NUCLEOTIDE SEQUENCE [LARGE SCALE GENOMIC DNA]</scope>
    <source>
        <strain evidence="1">NCTC12965</strain>
    </source>
</reference>
<proteinExistence type="predicted"/>
<evidence type="ECO:0000313" key="1">
    <source>
        <dbReference type="EMBL" id="VTR53405.1"/>
    </source>
</evidence>
<organism evidence="1">
    <name type="scientific">Serratia fonticola</name>
    <dbReference type="NCBI Taxonomy" id="47917"/>
    <lineage>
        <taxon>Bacteria</taxon>
        <taxon>Pseudomonadati</taxon>
        <taxon>Pseudomonadota</taxon>
        <taxon>Gammaproteobacteria</taxon>
        <taxon>Enterobacterales</taxon>
        <taxon>Yersiniaceae</taxon>
        <taxon>Serratia</taxon>
    </lineage>
</organism>
<accession>A0A4U9W3W5</accession>
<name>A0A4U9W3W5_SERFO</name>
<sequence length="179" mass="20197">MFILGDAFAKAAAADNLLLGWARTLPAPRQGSPQSSPHRSFDDHAEAFYVSMVVLASASCSALSIPHRVQLFCYPPPNAPDLFYRHLIHQLTLPLQAGKVDHAVGFVSPIFWRQNLPAWPAFWFAQSRRRVFSLVSLPHFVPDLPPKQFQIAAIRHRGEIEKAFIDLKEIWTTMDINNL</sequence>
<dbReference type="EMBL" id="CABEEZ010000127">
    <property type="protein sequence ID" value="VTR53405.1"/>
    <property type="molecule type" value="Genomic_DNA"/>
</dbReference>
<protein>
    <submittedName>
        <fullName evidence="1">Uncharacterized protein</fullName>
    </submittedName>
</protein>
<dbReference type="AlphaFoldDB" id="A0A4U9W3W5"/>
<gene>
    <name evidence="1" type="ORF">NCTC12965_06557</name>
</gene>